<dbReference type="AlphaFoldDB" id="W2S8L5"/>
<dbReference type="Pfam" id="PF00083">
    <property type="entry name" value="Sugar_tr"/>
    <property type="match status" value="1"/>
</dbReference>
<dbReference type="eggNOG" id="KOG0254">
    <property type="taxonomic scope" value="Eukaryota"/>
</dbReference>
<dbReference type="FunFam" id="1.20.1250.20:FF:000134">
    <property type="entry name" value="MFS sugar transporter protein"/>
    <property type="match status" value="1"/>
</dbReference>
<dbReference type="VEuPathDB" id="FungiDB:HMPREF1541_09893"/>
<evidence type="ECO:0000256" key="3">
    <source>
        <dbReference type="ARBA" id="ARBA00022448"/>
    </source>
</evidence>
<keyword evidence="10" id="KW-1185">Reference proteome</keyword>
<keyword evidence="3" id="KW-0813">Transport</keyword>
<comment type="subcellular location">
    <subcellularLocation>
        <location evidence="1">Membrane</location>
        <topology evidence="1">Multi-pass membrane protein</topology>
    </subcellularLocation>
</comment>
<dbReference type="Gene3D" id="1.20.1250.20">
    <property type="entry name" value="MFS general substrate transporter like domains"/>
    <property type="match status" value="1"/>
</dbReference>
<feature type="transmembrane region" description="Helical" evidence="7">
    <location>
        <begin position="238"/>
        <end position="260"/>
    </location>
</feature>
<dbReference type="InterPro" id="IPR036259">
    <property type="entry name" value="MFS_trans_sf"/>
</dbReference>
<dbReference type="InterPro" id="IPR020846">
    <property type="entry name" value="MFS_dom"/>
</dbReference>
<dbReference type="GO" id="GO:0016020">
    <property type="term" value="C:membrane"/>
    <property type="evidence" value="ECO:0007669"/>
    <property type="project" value="UniProtKB-SubCell"/>
</dbReference>
<feature type="transmembrane region" description="Helical" evidence="7">
    <location>
        <begin position="336"/>
        <end position="357"/>
    </location>
</feature>
<dbReference type="PANTHER" id="PTHR48022:SF31">
    <property type="entry name" value="HEXOSE TRANSPORTER"/>
    <property type="match status" value="1"/>
</dbReference>
<evidence type="ECO:0000313" key="9">
    <source>
        <dbReference type="EMBL" id="ETN45017.1"/>
    </source>
</evidence>
<feature type="transmembrane region" description="Helical" evidence="7">
    <location>
        <begin position="58"/>
        <end position="76"/>
    </location>
</feature>
<evidence type="ECO:0000256" key="4">
    <source>
        <dbReference type="ARBA" id="ARBA00022692"/>
    </source>
</evidence>
<dbReference type="HOGENOM" id="CLU_001265_30_13_1"/>
<comment type="similarity">
    <text evidence="2">Belongs to the major facilitator superfamily. Sugar transporter (TC 2.A.1.1) family.</text>
</comment>
<dbReference type="PROSITE" id="PS50850">
    <property type="entry name" value="MFS"/>
    <property type="match status" value="1"/>
</dbReference>
<gene>
    <name evidence="9" type="ORF">HMPREF1541_09893</name>
</gene>
<dbReference type="InterPro" id="IPR005829">
    <property type="entry name" value="Sugar_transporter_CS"/>
</dbReference>
<keyword evidence="5 7" id="KW-1133">Transmembrane helix</keyword>
<organism evidence="9 10">
    <name type="scientific">Cyphellophora europaea (strain CBS 101466)</name>
    <name type="common">Phialophora europaea</name>
    <dbReference type="NCBI Taxonomy" id="1220924"/>
    <lineage>
        <taxon>Eukaryota</taxon>
        <taxon>Fungi</taxon>
        <taxon>Dikarya</taxon>
        <taxon>Ascomycota</taxon>
        <taxon>Pezizomycotina</taxon>
        <taxon>Eurotiomycetes</taxon>
        <taxon>Chaetothyriomycetidae</taxon>
        <taxon>Chaetothyriales</taxon>
        <taxon>Cyphellophoraceae</taxon>
        <taxon>Cyphellophora</taxon>
    </lineage>
</organism>
<dbReference type="PANTHER" id="PTHR48022">
    <property type="entry name" value="PLASTIDIC GLUCOSE TRANSPORTER 4"/>
    <property type="match status" value="1"/>
</dbReference>
<keyword evidence="4 7" id="KW-0812">Transmembrane</keyword>
<evidence type="ECO:0000256" key="6">
    <source>
        <dbReference type="ARBA" id="ARBA00023136"/>
    </source>
</evidence>
<dbReference type="InterPro" id="IPR050360">
    <property type="entry name" value="MFS_Sugar_Transporters"/>
</dbReference>
<feature type="transmembrane region" description="Helical" evidence="7">
    <location>
        <begin position="304"/>
        <end position="324"/>
    </location>
</feature>
<feature type="transmembrane region" description="Helical" evidence="7">
    <location>
        <begin position="404"/>
        <end position="423"/>
    </location>
</feature>
<dbReference type="Proteomes" id="UP000030752">
    <property type="component" value="Unassembled WGS sequence"/>
</dbReference>
<evidence type="ECO:0000313" key="10">
    <source>
        <dbReference type="Proteomes" id="UP000030752"/>
    </source>
</evidence>
<accession>W2S8L5</accession>
<dbReference type="SUPFAM" id="SSF103473">
    <property type="entry name" value="MFS general substrate transporter"/>
    <property type="match status" value="1"/>
</dbReference>
<dbReference type="EMBL" id="KB822713">
    <property type="protein sequence ID" value="ETN45017.1"/>
    <property type="molecule type" value="Genomic_DNA"/>
</dbReference>
<feature type="transmembrane region" description="Helical" evidence="7">
    <location>
        <begin position="117"/>
        <end position="139"/>
    </location>
</feature>
<feature type="domain" description="Major facilitator superfamily (MFS) profile" evidence="8">
    <location>
        <begin position="1"/>
        <end position="427"/>
    </location>
</feature>
<evidence type="ECO:0000256" key="1">
    <source>
        <dbReference type="ARBA" id="ARBA00004141"/>
    </source>
</evidence>
<feature type="transmembrane region" description="Helical" evidence="7">
    <location>
        <begin position="82"/>
        <end position="105"/>
    </location>
</feature>
<dbReference type="PROSITE" id="PS00216">
    <property type="entry name" value="SUGAR_TRANSPORT_1"/>
    <property type="match status" value="1"/>
</dbReference>
<protein>
    <recommendedName>
        <fullName evidence="8">Major facilitator superfamily (MFS) profile domain-containing protein</fullName>
    </recommendedName>
</protein>
<dbReference type="GO" id="GO:0005351">
    <property type="term" value="F:carbohydrate:proton symporter activity"/>
    <property type="evidence" value="ECO:0007669"/>
    <property type="project" value="TreeGrafter"/>
</dbReference>
<sequence length="471" mass="51522">MGYDSAMMNDLNILPQYTEYFHLTTATVGLNNAAIWMGSVIGAAFIQPASDRLGRRWALFYAACICLMGAAIQSAAQNIATFVIGRIFIGIGSEMAAGPGPALIAETVKPSARGPLLGLYFSFYNAGSLISAAVNLGMVEIPSTWAWRVPSILQTVPSLLCIAVLRFLPESPRWLVSKGRHDEAREVLAIIYGNNDIHHEKVHVVLNEIDVAIKHERETYPVHPWKELVASKANIRRLTILVSFGVMIQMMGNFVISYYLGAMLGQAGITSATTKLQINTILSCWAFAAAVAGSFLVDVIGRRPLAMGGVIGMFCSLYVFGGLAKVYGDGHDRGGVYGTIAVIFFFKLFHGGSFTPLSTVYSTEVVSYRIRAAGISLFRILTSSFGLLASFAMSYAMTDLGWKFYFINASWDVLFLIIIYFTWIETRRLTLEEIAVKFGDLDPQSIVFEGVSTEEDEVVKNSAVVPKSNMA</sequence>
<feature type="transmembrane region" description="Helical" evidence="7">
    <location>
        <begin position="20"/>
        <end position="46"/>
    </location>
</feature>
<evidence type="ECO:0000256" key="7">
    <source>
        <dbReference type="SAM" id="Phobius"/>
    </source>
</evidence>
<evidence type="ECO:0000259" key="8">
    <source>
        <dbReference type="PROSITE" id="PS50850"/>
    </source>
</evidence>
<dbReference type="OrthoDB" id="4540492at2759"/>
<feature type="transmembrane region" description="Helical" evidence="7">
    <location>
        <begin position="145"/>
        <end position="168"/>
    </location>
</feature>
<reference evidence="9 10" key="1">
    <citation type="submission" date="2013-03" db="EMBL/GenBank/DDBJ databases">
        <title>The Genome Sequence of Phialophora europaea CBS 101466.</title>
        <authorList>
            <consortium name="The Broad Institute Genomics Platform"/>
            <person name="Cuomo C."/>
            <person name="de Hoog S."/>
            <person name="Gorbushina A."/>
            <person name="Walker B."/>
            <person name="Young S.K."/>
            <person name="Zeng Q."/>
            <person name="Gargeya S."/>
            <person name="Fitzgerald M."/>
            <person name="Haas B."/>
            <person name="Abouelleil A."/>
            <person name="Allen A.W."/>
            <person name="Alvarado L."/>
            <person name="Arachchi H.M."/>
            <person name="Berlin A.M."/>
            <person name="Chapman S.B."/>
            <person name="Gainer-Dewar J."/>
            <person name="Goldberg J."/>
            <person name="Griggs A."/>
            <person name="Gujja S."/>
            <person name="Hansen M."/>
            <person name="Howarth C."/>
            <person name="Imamovic A."/>
            <person name="Ireland A."/>
            <person name="Larimer J."/>
            <person name="McCowan C."/>
            <person name="Murphy C."/>
            <person name="Pearson M."/>
            <person name="Poon T.W."/>
            <person name="Priest M."/>
            <person name="Roberts A."/>
            <person name="Saif S."/>
            <person name="Shea T."/>
            <person name="Sisk P."/>
            <person name="Sykes S."/>
            <person name="Wortman J."/>
            <person name="Nusbaum C."/>
            <person name="Birren B."/>
        </authorList>
    </citation>
    <scope>NUCLEOTIDE SEQUENCE [LARGE SCALE GENOMIC DNA]</scope>
    <source>
        <strain evidence="9 10">CBS 101466</strain>
    </source>
</reference>
<name>W2S8L5_CYPE1</name>
<dbReference type="RefSeq" id="XP_008712787.1">
    <property type="nucleotide sequence ID" value="XM_008714565.1"/>
</dbReference>
<keyword evidence="6 7" id="KW-0472">Membrane</keyword>
<evidence type="ECO:0000256" key="5">
    <source>
        <dbReference type="ARBA" id="ARBA00022989"/>
    </source>
</evidence>
<evidence type="ECO:0000256" key="2">
    <source>
        <dbReference type="ARBA" id="ARBA00010992"/>
    </source>
</evidence>
<feature type="transmembrane region" description="Helical" evidence="7">
    <location>
        <begin position="377"/>
        <end position="398"/>
    </location>
</feature>
<dbReference type="InterPro" id="IPR005828">
    <property type="entry name" value="MFS_sugar_transport-like"/>
</dbReference>
<feature type="transmembrane region" description="Helical" evidence="7">
    <location>
        <begin position="280"/>
        <end position="297"/>
    </location>
</feature>
<proteinExistence type="inferred from homology"/>
<dbReference type="GeneID" id="19977232"/>
<dbReference type="InParanoid" id="W2S8L5"/>